<gene>
    <name evidence="3" type="ORF">K1I51_08195</name>
</gene>
<dbReference type="Gene3D" id="1.10.530.10">
    <property type="match status" value="1"/>
</dbReference>
<protein>
    <submittedName>
        <fullName evidence="3">LysM peptidoglycan-binding domain-containing protein</fullName>
    </submittedName>
</protein>
<sequence>MNTKSMKWTLSGLFTAVAFFATGAIASAESYTVKSGDTLSEIAKEKNTSVEKIVELNRIENPDLIKVGQILELDEEKNSEVSTETTTEEAVTYEDVTYEDVTYNAPAASTTYSQPATASTSSNVVLPNGNTAGATGSYAAARMAELTGVPASTWEHIIARESNGKVNAYNPSGASGLFQTMPGWGSTATVDDQIQAAYRAYNAQGLSAWNY</sequence>
<evidence type="ECO:0000256" key="1">
    <source>
        <dbReference type="SAM" id="SignalP"/>
    </source>
</evidence>
<evidence type="ECO:0000259" key="2">
    <source>
        <dbReference type="PROSITE" id="PS51782"/>
    </source>
</evidence>
<dbReference type="PROSITE" id="PS51782">
    <property type="entry name" value="LYSM"/>
    <property type="match status" value="1"/>
</dbReference>
<evidence type="ECO:0000313" key="4">
    <source>
        <dbReference type="Proteomes" id="UP001198057"/>
    </source>
</evidence>
<organism evidence="3 4">
    <name type="scientific">Streptococcus anginosus</name>
    <dbReference type="NCBI Taxonomy" id="1328"/>
    <lineage>
        <taxon>Bacteria</taxon>
        <taxon>Bacillati</taxon>
        <taxon>Bacillota</taxon>
        <taxon>Bacilli</taxon>
        <taxon>Lactobacillales</taxon>
        <taxon>Streptococcaceae</taxon>
        <taxon>Streptococcus</taxon>
        <taxon>Streptococcus anginosus group</taxon>
    </lineage>
</organism>
<dbReference type="PANTHER" id="PTHR33734:SF22">
    <property type="entry name" value="MEMBRANE-BOUND LYTIC MUREIN TRANSGLYCOSYLASE D"/>
    <property type="match status" value="1"/>
</dbReference>
<comment type="caution">
    <text evidence="3">The sequence shown here is derived from an EMBL/GenBank/DDBJ whole genome shotgun (WGS) entry which is preliminary data.</text>
</comment>
<dbReference type="SUPFAM" id="SSF53955">
    <property type="entry name" value="Lysozyme-like"/>
    <property type="match status" value="1"/>
</dbReference>
<dbReference type="RefSeq" id="WP_223351415.1">
    <property type="nucleotide sequence ID" value="NZ_JAHZQR010000014.1"/>
</dbReference>
<name>A0AAP2KAM9_STRAP</name>
<dbReference type="InterPro" id="IPR008258">
    <property type="entry name" value="Transglycosylase_SLT_dom_1"/>
</dbReference>
<dbReference type="InterPro" id="IPR036779">
    <property type="entry name" value="LysM_dom_sf"/>
</dbReference>
<dbReference type="SMART" id="SM00257">
    <property type="entry name" value="LysM"/>
    <property type="match status" value="1"/>
</dbReference>
<feature type="chain" id="PRO_5042818394" evidence="1">
    <location>
        <begin position="27"/>
        <end position="211"/>
    </location>
</feature>
<accession>A0AAP2KAM9</accession>
<dbReference type="InterPro" id="IPR023346">
    <property type="entry name" value="Lysozyme-like_dom_sf"/>
</dbReference>
<dbReference type="SUPFAM" id="SSF54106">
    <property type="entry name" value="LysM domain"/>
    <property type="match status" value="1"/>
</dbReference>
<dbReference type="Pfam" id="PF01464">
    <property type="entry name" value="SLT"/>
    <property type="match status" value="1"/>
</dbReference>
<feature type="domain" description="LysM" evidence="2">
    <location>
        <begin position="29"/>
        <end position="73"/>
    </location>
</feature>
<dbReference type="PANTHER" id="PTHR33734">
    <property type="entry name" value="LYSM DOMAIN-CONTAINING GPI-ANCHORED PROTEIN 2"/>
    <property type="match status" value="1"/>
</dbReference>
<reference evidence="3" key="1">
    <citation type="submission" date="2021-07" db="EMBL/GenBank/DDBJ databases">
        <title>Occurrence of streptococci in the human mouth that bind to a non-human glycan.</title>
        <authorList>
            <person name="Cross B."/>
            <person name="Thamadilok S."/>
            <person name="Bensing B."/>
            <person name="Sasmal A."/>
            <person name="Khedri Z."/>
            <person name="Deng L."/>
            <person name="Yu H."/>
            <person name="Mehta A."/>
            <person name="Aluvathingal J."/>
            <person name="Nadendla S."/>
            <person name="Vickerman M."/>
            <person name="Chen X."/>
            <person name="Dewhirst F."/>
            <person name="Gill A."/>
            <person name="Lettrichova I."/>
            <person name="Diaz S."/>
            <person name="Gill S."/>
            <person name="Tettelin H."/>
            <person name="Iverson T."/>
            <person name="Sullam P."/>
            <person name="Varki A."/>
            <person name="Ruhl S."/>
        </authorList>
    </citation>
    <scope>NUCLEOTIDE SEQUENCE</scope>
    <source>
        <strain evidence="3">SK81</strain>
    </source>
</reference>
<dbReference type="CDD" id="cd00118">
    <property type="entry name" value="LysM"/>
    <property type="match status" value="1"/>
</dbReference>
<dbReference type="Pfam" id="PF01476">
    <property type="entry name" value="LysM"/>
    <property type="match status" value="1"/>
</dbReference>
<dbReference type="EMBL" id="JAHZQR010000014">
    <property type="protein sequence ID" value="MBZ2156587.1"/>
    <property type="molecule type" value="Genomic_DNA"/>
</dbReference>
<keyword evidence="1" id="KW-0732">Signal</keyword>
<evidence type="ECO:0000313" key="3">
    <source>
        <dbReference type="EMBL" id="MBZ2156587.1"/>
    </source>
</evidence>
<feature type="signal peptide" evidence="1">
    <location>
        <begin position="1"/>
        <end position="26"/>
    </location>
</feature>
<dbReference type="Proteomes" id="UP001198057">
    <property type="component" value="Unassembled WGS sequence"/>
</dbReference>
<dbReference type="InterPro" id="IPR018392">
    <property type="entry name" value="LysM"/>
</dbReference>
<dbReference type="AlphaFoldDB" id="A0AAP2KAM9"/>
<dbReference type="Gene3D" id="3.10.350.10">
    <property type="entry name" value="LysM domain"/>
    <property type="match status" value="1"/>
</dbReference>
<proteinExistence type="predicted"/>